<feature type="compositionally biased region" description="Gly residues" evidence="1">
    <location>
        <begin position="229"/>
        <end position="241"/>
    </location>
</feature>
<dbReference type="AlphaFoldDB" id="A0A6L2LWH9"/>
<comment type="caution">
    <text evidence="2">The sequence shown here is derived from an EMBL/GenBank/DDBJ whole genome shotgun (WGS) entry which is preliminary data.</text>
</comment>
<sequence length="284" mass="30763">MSWSHQDSSVADPSPTSVRAEDIRCLCENVIDLRPVHPAMLYTIGLSTIWKHVEYHPVFKDGEGTVVTGLSQFLKFPMAGGIPEKSDHQRVVEYENERVLAAKRKAQAAKDRVAEKRAATEGASQRPKKKKTSPLSFALSDSEADGSPRSGSGTHHSALPLNTIILNEAELTTEGDGLILDSQHSNPSDEDAHNVRDETAHTHASRSTGRVSSSSGGSHHQAFPRRIPGGDGIDGGGGGWDDAGRRLDGGFRLLGCWPPTDGMVVAAEMRWWWEVGVIGFVLKK</sequence>
<evidence type="ECO:0008006" key="3">
    <source>
        <dbReference type="Google" id="ProtNLM"/>
    </source>
</evidence>
<evidence type="ECO:0000313" key="2">
    <source>
        <dbReference type="EMBL" id="GEU64782.1"/>
    </source>
</evidence>
<feature type="compositionally biased region" description="Basic and acidic residues" evidence="1">
    <location>
        <begin position="190"/>
        <end position="201"/>
    </location>
</feature>
<dbReference type="EMBL" id="BKCJ010005080">
    <property type="protein sequence ID" value="GEU64782.1"/>
    <property type="molecule type" value="Genomic_DNA"/>
</dbReference>
<proteinExistence type="predicted"/>
<gene>
    <name evidence="2" type="ORF">Tci_036760</name>
</gene>
<feature type="region of interest" description="Disordered" evidence="1">
    <location>
        <begin position="178"/>
        <end position="241"/>
    </location>
</feature>
<protein>
    <recommendedName>
        <fullName evidence="3">Transposase (Putative), gypsy type</fullName>
    </recommendedName>
</protein>
<reference evidence="2" key="1">
    <citation type="journal article" date="2019" name="Sci. Rep.">
        <title>Draft genome of Tanacetum cinerariifolium, the natural source of mosquito coil.</title>
        <authorList>
            <person name="Yamashiro T."/>
            <person name="Shiraishi A."/>
            <person name="Satake H."/>
            <person name="Nakayama K."/>
        </authorList>
    </citation>
    <scope>NUCLEOTIDE SEQUENCE</scope>
</reference>
<evidence type="ECO:0000256" key="1">
    <source>
        <dbReference type="SAM" id="MobiDB-lite"/>
    </source>
</evidence>
<organism evidence="2">
    <name type="scientific">Tanacetum cinerariifolium</name>
    <name type="common">Dalmatian daisy</name>
    <name type="synonym">Chrysanthemum cinerariifolium</name>
    <dbReference type="NCBI Taxonomy" id="118510"/>
    <lineage>
        <taxon>Eukaryota</taxon>
        <taxon>Viridiplantae</taxon>
        <taxon>Streptophyta</taxon>
        <taxon>Embryophyta</taxon>
        <taxon>Tracheophyta</taxon>
        <taxon>Spermatophyta</taxon>
        <taxon>Magnoliopsida</taxon>
        <taxon>eudicotyledons</taxon>
        <taxon>Gunneridae</taxon>
        <taxon>Pentapetalae</taxon>
        <taxon>asterids</taxon>
        <taxon>campanulids</taxon>
        <taxon>Asterales</taxon>
        <taxon>Asteraceae</taxon>
        <taxon>Asteroideae</taxon>
        <taxon>Anthemideae</taxon>
        <taxon>Anthemidinae</taxon>
        <taxon>Tanacetum</taxon>
    </lineage>
</organism>
<feature type="compositionally biased region" description="Low complexity" evidence="1">
    <location>
        <begin position="205"/>
        <end position="218"/>
    </location>
</feature>
<feature type="compositionally biased region" description="Basic and acidic residues" evidence="1">
    <location>
        <begin position="108"/>
        <end position="119"/>
    </location>
</feature>
<accession>A0A6L2LWH9</accession>
<feature type="region of interest" description="Disordered" evidence="1">
    <location>
        <begin position="103"/>
        <end position="157"/>
    </location>
</feature>
<name>A0A6L2LWH9_TANCI</name>